<keyword evidence="2 4" id="KW-0479">Metal-binding</keyword>
<dbReference type="AlphaFoldDB" id="A0A286U120"/>
<protein>
    <submittedName>
        <fullName evidence="6">Cytochrome c, mono-and diheme variants</fullName>
    </submittedName>
</protein>
<dbReference type="Gene3D" id="1.10.760.10">
    <property type="entry name" value="Cytochrome c-like domain"/>
    <property type="match status" value="1"/>
</dbReference>
<name>A0A286U120_9BACT</name>
<accession>A0A286U120</accession>
<evidence type="ECO:0000256" key="3">
    <source>
        <dbReference type="ARBA" id="ARBA00023004"/>
    </source>
</evidence>
<proteinExistence type="predicted"/>
<dbReference type="PROSITE" id="PS51007">
    <property type="entry name" value="CYTC"/>
    <property type="match status" value="1"/>
</dbReference>
<dbReference type="GO" id="GO:0020037">
    <property type="term" value="F:heme binding"/>
    <property type="evidence" value="ECO:0007669"/>
    <property type="project" value="InterPro"/>
</dbReference>
<sequence>MFRRILVIVFLQAAIGYCVLPETFAGDIDGQGLYTRYCVLCHGEDGTGQTDLGAGLGARDFNEKAFQDGITDEQIVEQIAKGTEDKMMPFEGKLTPEEMHALVPIIRAFGK</sequence>
<gene>
    <name evidence="6" type="ORF">SCALIN_C28_0062</name>
</gene>
<dbReference type="InterPro" id="IPR009056">
    <property type="entry name" value="Cyt_c-like_dom"/>
</dbReference>
<keyword evidence="7" id="KW-1185">Reference proteome</keyword>
<dbReference type="InterPro" id="IPR036909">
    <property type="entry name" value="Cyt_c-like_dom_sf"/>
</dbReference>
<dbReference type="Pfam" id="PF13442">
    <property type="entry name" value="Cytochrome_CBB3"/>
    <property type="match status" value="1"/>
</dbReference>
<comment type="caution">
    <text evidence="6">The sequence shown here is derived from an EMBL/GenBank/DDBJ whole genome shotgun (WGS) entry which is preliminary data.</text>
</comment>
<evidence type="ECO:0000259" key="5">
    <source>
        <dbReference type="PROSITE" id="PS51007"/>
    </source>
</evidence>
<evidence type="ECO:0000313" key="7">
    <source>
        <dbReference type="Proteomes" id="UP000218542"/>
    </source>
</evidence>
<dbReference type="Proteomes" id="UP000218542">
    <property type="component" value="Unassembled WGS sequence"/>
</dbReference>
<dbReference type="RefSeq" id="WP_096895234.1">
    <property type="nucleotide sequence ID" value="NZ_BAOS01000028.1"/>
</dbReference>
<evidence type="ECO:0000313" key="6">
    <source>
        <dbReference type="EMBL" id="GAX61860.1"/>
    </source>
</evidence>
<evidence type="ECO:0000256" key="1">
    <source>
        <dbReference type="ARBA" id="ARBA00022617"/>
    </source>
</evidence>
<dbReference type="SUPFAM" id="SSF46626">
    <property type="entry name" value="Cytochrome c"/>
    <property type="match status" value="1"/>
</dbReference>
<dbReference type="OrthoDB" id="278210at2"/>
<dbReference type="EMBL" id="BAOS01000028">
    <property type="protein sequence ID" value="GAX61860.1"/>
    <property type="molecule type" value="Genomic_DNA"/>
</dbReference>
<dbReference type="GO" id="GO:0046872">
    <property type="term" value="F:metal ion binding"/>
    <property type="evidence" value="ECO:0007669"/>
    <property type="project" value="UniProtKB-KW"/>
</dbReference>
<keyword evidence="1 4" id="KW-0349">Heme</keyword>
<evidence type="ECO:0000256" key="4">
    <source>
        <dbReference type="PROSITE-ProRule" id="PRU00433"/>
    </source>
</evidence>
<dbReference type="GO" id="GO:0009055">
    <property type="term" value="F:electron transfer activity"/>
    <property type="evidence" value="ECO:0007669"/>
    <property type="project" value="InterPro"/>
</dbReference>
<evidence type="ECO:0000256" key="2">
    <source>
        <dbReference type="ARBA" id="ARBA00022723"/>
    </source>
</evidence>
<reference evidence="7" key="1">
    <citation type="journal article" date="2017" name="Environ. Microbiol. Rep.">
        <title>Genetic Diversity of Marine Anaerobic Ammonium-Oxidizing Bacteria as Revealed by Genomic and Proteomic Analyses of 'Candidatus Scalindua japonica'.</title>
        <authorList>
            <person name="Oshiki M."/>
            <person name="Mizuto K."/>
            <person name="Kimura Z."/>
            <person name="Kindaichi T."/>
            <person name="Satoh H."/>
            <person name="Okabe S."/>
        </authorList>
    </citation>
    <scope>NUCLEOTIDE SEQUENCE [LARGE SCALE GENOMIC DNA]</scope>
    <source>
        <strain evidence="7">husup-a2</strain>
    </source>
</reference>
<organism evidence="6 7">
    <name type="scientific">Candidatus Scalindua japonica</name>
    <dbReference type="NCBI Taxonomy" id="1284222"/>
    <lineage>
        <taxon>Bacteria</taxon>
        <taxon>Pseudomonadati</taxon>
        <taxon>Planctomycetota</taxon>
        <taxon>Candidatus Brocadiia</taxon>
        <taxon>Candidatus Brocadiales</taxon>
        <taxon>Candidatus Scalinduaceae</taxon>
        <taxon>Candidatus Scalindua</taxon>
    </lineage>
</organism>
<feature type="domain" description="Cytochrome c" evidence="5">
    <location>
        <begin position="25"/>
        <end position="110"/>
    </location>
</feature>
<keyword evidence="3 4" id="KW-0408">Iron</keyword>